<dbReference type="EMBL" id="JAXOTQ010000046">
    <property type="protein sequence ID" value="MDZ5493419.1"/>
    <property type="molecule type" value="Genomic_DNA"/>
</dbReference>
<accession>A0ABU5JLB6</accession>
<sequence>MYLRMLYLVFCRIAEWLTLLAETSAAKDVEILVLRHENAVLRRANLSIPRTRTPTVRSSSLRPAT</sequence>
<reference evidence="1 2" key="1">
    <citation type="submission" date="2023-12" db="EMBL/GenBank/DDBJ databases">
        <title>Micromonospora sp. nov., isolated from Atacama Desert.</title>
        <authorList>
            <person name="Carro L."/>
            <person name="Golinska P."/>
            <person name="Klenk H.-P."/>
            <person name="Goodfellow M."/>
        </authorList>
    </citation>
    <scope>NUCLEOTIDE SEQUENCE [LARGE SCALE GENOMIC DNA]</scope>
    <source>
        <strain evidence="1 2">4G53</strain>
    </source>
</reference>
<name>A0ABU5JLB6_9ACTN</name>
<proteinExistence type="predicted"/>
<dbReference type="RefSeq" id="WP_322443016.1">
    <property type="nucleotide sequence ID" value="NZ_JAXOTQ010000046.1"/>
</dbReference>
<gene>
    <name evidence="1" type="ORF">U2F25_28810</name>
</gene>
<protein>
    <submittedName>
        <fullName evidence="1">Uncharacterized protein</fullName>
    </submittedName>
</protein>
<keyword evidence="2" id="KW-1185">Reference proteome</keyword>
<dbReference type="Proteomes" id="UP001290101">
    <property type="component" value="Unassembled WGS sequence"/>
</dbReference>
<comment type="caution">
    <text evidence="1">The sequence shown here is derived from an EMBL/GenBank/DDBJ whole genome shotgun (WGS) entry which is preliminary data.</text>
</comment>
<evidence type="ECO:0000313" key="1">
    <source>
        <dbReference type="EMBL" id="MDZ5493419.1"/>
    </source>
</evidence>
<organism evidence="1 2">
    <name type="scientific">Micromonospora sicca</name>
    <dbReference type="NCBI Taxonomy" id="2202420"/>
    <lineage>
        <taxon>Bacteria</taxon>
        <taxon>Bacillati</taxon>
        <taxon>Actinomycetota</taxon>
        <taxon>Actinomycetes</taxon>
        <taxon>Micromonosporales</taxon>
        <taxon>Micromonosporaceae</taxon>
        <taxon>Micromonospora</taxon>
    </lineage>
</organism>
<evidence type="ECO:0000313" key="2">
    <source>
        <dbReference type="Proteomes" id="UP001290101"/>
    </source>
</evidence>